<gene>
    <name evidence="2" type="ORF">GIS00_15055</name>
</gene>
<protein>
    <submittedName>
        <fullName evidence="2">Uncharacterized protein</fullName>
    </submittedName>
</protein>
<sequence>MTSTRARIILQAHATRTATALALLLHGRDRGPRDLRKPLGAVIGSVIIAVVIVIAVAVGTRVGAMLDAR</sequence>
<accession>A0A7K1FPI6</accession>
<evidence type="ECO:0000313" key="2">
    <source>
        <dbReference type="EMBL" id="MTD15259.1"/>
    </source>
</evidence>
<evidence type="ECO:0000256" key="1">
    <source>
        <dbReference type="SAM" id="Phobius"/>
    </source>
</evidence>
<name>A0A7K1FPI6_9ACTN</name>
<comment type="caution">
    <text evidence="2">The sequence shown here is derived from an EMBL/GenBank/DDBJ whole genome shotgun (WGS) entry which is preliminary data.</text>
</comment>
<reference evidence="2 3" key="1">
    <citation type="submission" date="2019-11" db="EMBL/GenBank/DDBJ databases">
        <authorList>
            <person name="Jiang L.-Q."/>
        </authorList>
    </citation>
    <scope>NUCLEOTIDE SEQUENCE [LARGE SCALE GENOMIC DNA]</scope>
    <source>
        <strain evidence="2 3">YIM 132087</strain>
    </source>
</reference>
<dbReference type="Proteomes" id="UP000460221">
    <property type="component" value="Unassembled WGS sequence"/>
</dbReference>
<keyword evidence="1" id="KW-1133">Transmembrane helix</keyword>
<organism evidence="2 3">
    <name type="scientific">Nakamurella alba</name>
    <dbReference type="NCBI Taxonomy" id="2665158"/>
    <lineage>
        <taxon>Bacteria</taxon>
        <taxon>Bacillati</taxon>
        <taxon>Actinomycetota</taxon>
        <taxon>Actinomycetes</taxon>
        <taxon>Nakamurellales</taxon>
        <taxon>Nakamurellaceae</taxon>
        <taxon>Nakamurella</taxon>
    </lineage>
</organism>
<evidence type="ECO:0000313" key="3">
    <source>
        <dbReference type="Proteomes" id="UP000460221"/>
    </source>
</evidence>
<feature type="transmembrane region" description="Helical" evidence="1">
    <location>
        <begin position="38"/>
        <end position="59"/>
    </location>
</feature>
<proteinExistence type="predicted"/>
<dbReference type="EMBL" id="WLYK01000005">
    <property type="protein sequence ID" value="MTD15259.1"/>
    <property type="molecule type" value="Genomic_DNA"/>
</dbReference>
<keyword evidence="3" id="KW-1185">Reference proteome</keyword>
<keyword evidence="1" id="KW-0472">Membrane</keyword>
<keyword evidence="1" id="KW-0812">Transmembrane</keyword>
<dbReference type="AlphaFoldDB" id="A0A7K1FPI6"/>
<dbReference type="RefSeq" id="WP_154769208.1">
    <property type="nucleotide sequence ID" value="NZ_WLYK01000005.1"/>
</dbReference>